<dbReference type="Proteomes" id="UP000037269">
    <property type="component" value="Unassembled WGS sequence"/>
</dbReference>
<dbReference type="OrthoDB" id="3199331at2"/>
<feature type="transmembrane region" description="Helical" evidence="1">
    <location>
        <begin position="466"/>
        <end position="483"/>
    </location>
</feature>
<evidence type="ECO:0000256" key="1">
    <source>
        <dbReference type="SAM" id="Phobius"/>
    </source>
</evidence>
<feature type="transmembrane region" description="Helical" evidence="1">
    <location>
        <begin position="443"/>
        <end position="461"/>
    </location>
</feature>
<keyword evidence="1" id="KW-1133">Transmembrane helix</keyword>
<gene>
    <name evidence="2" type="ORF">AF333_29260</name>
    <name evidence="3" type="ORF">SAMN04487909_115105</name>
</gene>
<feature type="transmembrane region" description="Helical" evidence="1">
    <location>
        <begin position="540"/>
        <end position="558"/>
    </location>
</feature>
<protein>
    <submittedName>
        <fullName evidence="2">Uncharacterized protein</fullName>
    </submittedName>
</protein>
<feature type="transmembrane region" description="Helical" evidence="1">
    <location>
        <begin position="650"/>
        <end position="673"/>
    </location>
</feature>
<dbReference type="PATRIC" id="fig|47500.8.peg.1909"/>
<dbReference type="RefSeq" id="WP_043067076.1">
    <property type="nucleotide sequence ID" value="NZ_BJOA01000147.1"/>
</dbReference>
<dbReference type="EMBL" id="FNED01000015">
    <property type="protein sequence ID" value="SDJ31338.1"/>
    <property type="molecule type" value="Genomic_DNA"/>
</dbReference>
<reference evidence="3 5" key="2">
    <citation type="submission" date="2016-10" db="EMBL/GenBank/DDBJ databases">
        <authorList>
            <person name="de Groot N.N."/>
        </authorList>
    </citation>
    <scope>NUCLEOTIDE SEQUENCE [LARGE SCALE GENOMIC DNA]</scope>
    <source>
        <strain evidence="3 5">DSM 2895</strain>
    </source>
</reference>
<dbReference type="STRING" id="47500.AF333_29260"/>
<feature type="transmembrane region" description="Helical" evidence="1">
    <location>
        <begin position="382"/>
        <end position="404"/>
    </location>
</feature>
<feature type="transmembrane region" description="Helical" evidence="1">
    <location>
        <begin position="416"/>
        <end position="437"/>
    </location>
</feature>
<feature type="transmembrane region" description="Helical" evidence="1">
    <location>
        <begin position="591"/>
        <end position="609"/>
    </location>
</feature>
<dbReference type="GeneID" id="42309221"/>
<feature type="transmembrane region" description="Helical" evidence="1">
    <location>
        <begin position="710"/>
        <end position="729"/>
    </location>
</feature>
<evidence type="ECO:0000313" key="3">
    <source>
        <dbReference type="EMBL" id="SDJ31338.1"/>
    </source>
</evidence>
<feature type="transmembrane region" description="Helical" evidence="1">
    <location>
        <begin position="564"/>
        <end position="584"/>
    </location>
</feature>
<sequence length="733" mass="81536">MRKKAIFAVGFCGVFLSVFLMFTTTILAQNRPSVIVLLVPQLTREDIHMIYQSNAFPLLKQAAIGELNIRTAVSLKDIHNITTISAGVRAAGTEWGRYAYRSSEKHAEAVPLYYIHTGEMPSGLRNGTILLPYIPVLMENNEQRNTGAIPGLLGETLEQHGVERAVIGNSDVEGKPSRLGGMLTMNRKGITPQGWIGEETLIHTSLFPGGKKTDYPFLAYHIRNWKSQGKGLVVAELGDLERLARHKNSLDTKRYMELRQRVVEEIITFAGELALKRENNQRILLLSASLPDSDIADKKRMAPIVLWENGGDGGVLTSGTTRQPGLAANIDIAPSIFVWLGVSLPPAMKGQALTVDHTFSHEWFWKTAEAIDYIYATRPAVLYPYVGVTIAIIILSVLILFFGERNERIRRKWIRWLPYVLLFILLIPFFLLLLPLLPGSPSPFVIALLLSAVGIGISIMLRRLPFAACFFGVGLVSWLPPLLDGFTGGELIRRSYLGYDPVIGARYYGIGNEYMGVLLGGSVLSVAMAGELWRKNACRYIPALLIVICIAMVLYMAWPQGGSKAGGIFVFLAVLLYGIPAFSGMVWRKRYIIVLLVTGIAAAGLLFMVNYQMADEQQSHIGRAFAELMKGNWPEIGRIIERKLIMNWRLILASIWSKLFIVSLLVCLLFIYYKNEQVRNITKHYPYFTAGIKTISFGALIALLLNDSGIIAASLAILYALVPLLYRMIDNNT</sequence>
<evidence type="ECO:0000313" key="4">
    <source>
        <dbReference type="Proteomes" id="UP000037269"/>
    </source>
</evidence>
<dbReference type="Proteomes" id="UP000182836">
    <property type="component" value="Unassembled WGS sequence"/>
</dbReference>
<dbReference type="AlphaFoldDB" id="A0A0D1V1E6"/>
<evidence type="ECO:0000313" key="5">
    <source>
        <dbReference type="Proteomes" id="UP000182836"/>
    </source>
</evidence>
<keyword evidence="4" id="KW-1185">Reference proteome</keyword>
<evidence type="ECO:0000313" key="2">
    <source>
        <dbReference type="EMBL" id="KON84063.1"/>
    </source>
</evidence>
<organism evidence="2 4">
    <name type="scientific">Aneurinibacillus migulanus</name>
    <name type="common">Bacillus migulanus</name>
    <dbReference type="NCBI Taxonomy" id="47500"/>
    <lineage>
        <taxon>Bacteria</taxon>
        <taxon>Bacillati</taxon>
        <taxon>Bacillota</taxon>
        <taxon>Bacilli</taxon>
        <taxon>Bacillales</taxon>
        <taxon>Paenibacillaceae</taxon>
        <taxon>Aneurinibacillus group</taxon>
        <taxon>Aneurinibacillus</taxon>
    </lineage>
</organism>
<dbReference type="EMBL" id="LGUG01000013">
    <property type="protein sequence ID" value="KON84063.1"/>
    <property type="molecule type" value="Genomic_DNA"/>
</dbReference>
<keyword evidence="1" id="KW-0472">Membrane</keyword>
<feature type="transmembrane region" description="Helical" evidence="1">
    <location>
        <begin position="685"/>
        <end position="704"/>
    </location>
</feature>
<keyword evidence="1" id="KW-0812">Transmembrane</keyword>
<reference evidence="2 4" key="1">
    <citation type="submission" date="2015-07" db="EMBL/GenBank/DDBJ databases">
        <title>Fjat-14205 dsm 2895.</title>
        <authorList>
            <person name="Liu B."/>
            <person name="Wang J."/>
            <person name="Zhu Y."/>
            <person name="Liu G."/>
            <person name="Chen Q."/>
            <person name="Chen Z."/>
            <person name="Lan J."/>
            <person name="Che J."/>
            <person name="Ge C."/>
            <person name="Shi H."/>
            <person name="Pan Z."/>
            <person name="Liu X."/>
        </authorList>
    </citation>
    <scope>NUCLEOTIDE SEQUENCE [LARGE SCALE GENOMIC DNA]</scope>
    <source>
        <strain evidence="2 4">DSM 2895</strain>
    </source>
</reference>
<feature type="transmembrane region" description="Helical" evidence="1">
    <location>
        <begin position="514"/>
        <end position="533"/>
    </location>
</feature>
<proteinExistence type="predicted"/>
<name>A0A0D1V1E6_ANEMI</name>
<accession>A0A0D1V1E6</accession>